<keyword evidence="5" id="KW-0483">Metalloprotease inhibitor</keyword>
<keyword evidence="10" id="KW-0481">Metalloenzyme inhibitor</keyword>
<evidence type="ECO:0000256" key="12">
    <source>
        <dbReference type="PIRSR" id="PIRSR601820-1"/>
    </source>
</evidence>
<dbReference type="Gene3D" id="3.90.370.10">
    <property type="entry name" value="Tissue inhibitor of metalloproteinase-1. Chain B, domain 1"/>
    <property type="match status" value="1"/>
</dbReference>
<dbReference type="InterPro" id="IPR027465">
    <property type="entry name" value="TIMP_C"/>
</dbReference>
<dbReference type="STRING" id="84645.A0A498NJF7"/>
<comment type="similarity">
    <text evidence="2">Belongs to the protease inhibitor I35 (TIMP) family.</text>
</comment>
<evidence type="ECO:0000256" key="2">
    <source>
        <dbReference type="ARBA" id="ARBA00011027"/>
    </source>
</evidence>
<dbReference type="Gene3D" id="2.40.50.120">
    <property type="match status" value="1"/>
</dbReference>
<dbReference type="InterPro" id="IPR001820">
    <property type="entry name" value="TIMP"/>
</dbReference>
<keyword evidence="4" id="KW-0964">Secreted</keyword>
<dbReference type="PROSITE" id="PS00288">
    <property type="entry name" value="TIMP"/>
    <property type="match status" value="1"/>
</dbReference>
<dbReference type="GO" id="GO:0031012">
    <property type="term" value="C:extracellular matrix"/>
    <property type="evidence" value="ECO:0007669"/>
    <property type="project" value="TreeGrafter"/>
</dbReference>
<dbReference type="PANTHER" id="PTHR11844">
    <property type="entry name" value="METALLOPROTEASE INHIBITOR"/>
    <property type="match status" value="1"/>
</dbReference>
<dbReference type="InterPro" id="IPR001134">
    <property type="entry name" value="Netrin_domain"/>
</dbReference>
<dbReference type="InterPro" id="IPR030490">
    <property type="entry name" value="TIMP_CS"/>
</dbReference>
<keyword evidence="6" id="KW-0646">Protease inhibitor</keyword>
<keyword evidence="7 12" id="KW-0479">Metal-binding</keyword>
<dbReference type="Proteomes" id="UP000290572">
    <property type="component" value="Unassembled WGS sequence"/>
</dbReference>
<dbReference type="GO" id="GO:0002020">
    <property type="term" value="F:protease binding"/>
    <property type="evidence" value="ECO:0007669"/>
    <property type="project" value="TreeGrafter"/>
</dbReference>
<dbReference type="EMBL" id="QBIY01011430">
    <property type="protein sequence ID" value="RXN31965.1"/>
    <property type="molecule type" value="Genomic_DNA"/>
</dbReference>
<dbReference type="Pfam" id="PF00965">
    <property type="entry name" value="TIMP"/>
    <property type="match status" value="1"/>
</dbReference>
<evidence type="ECO:0000256" key="7">
    <source>
        <dbReference type="ARBA" id="ARBA00022723"/>
    </source>
</evidence>
<evidence type="ECO:0000313" key="16">
    <source>
        <dbReference type="EMBL" id="RXN31965.1"/>
    </source>
</evidence>
<dbReference type="AlphaFoldDB" id="A0A498NJF7"/>
<keyword evidence="17" id="KW-1185">Reference proteome</keyword>
<evidence type="ECO:0000256" key="13">
    <source>
        <dbReference type="PIRSR" id="PIRSR601820-3"/>
    </source>
</evidence>
<evidence type="ECO:0000256" key="4">
    <source>
        <dbReference type="ARBA" id="ARBA00022525"/>
    </source>
</evidence>
<evidence type="ECO:0000259" key="15">
    <source>
        <dbReference type="PROSITE" id="PS50189"/>
    </source>
</evidence>
<gene>
    <name evidence="16" type="ORF">ROHU_016600</name>
</gene>
<name>A0A498NJF7_LABRO</name>
<keyword evidence="14" id="KW-0732">Signal</keyword>
<feature type="signal peptide" evidence="14">
    <location>
        <begin position="1"/>
        <end position="24"/>
    </location>
</feature>
<dbReference type="InterPro" id="IPR008993">
    <property type="entry name" value="TIMP-like_OB-fold"/>
</dbReference>
<evidence type="ECO:0000256" key="8">
    <source>
        <dbReference type="ARBA" id="ARBA00022833"/>
    </source>
</evidence>
<protein>
    <recommendedName>
        <fullName evidence="3">Metalloproteinase inhibitor 4</fullName>
    </recommendedName>
    <alternativeName>
        <fullName evidence="11">Tissue inhibitor of metalloproteinases 4</fullName>
    </alternativeName>
</protein>
<dbReference type="GO" id="GO:0005615">
    <property type="term" value="C:extracellular space"/>
    <property type="evidence" value="ECO:0007669"/>
    <property type="project" value="TreeGrafter"/>
</dbReference>
<dbReference type="SUPFAM" id="SSF50242">
    <property type="entry name" value="TIMP-like"/>
    <property type="match status" value="1"/>
</dbReference>
<feature type="disulfide bond" evidence="13">
    <location>
        <begin position="232"/>
        <end position="254"/>
    </location>
</feature>
<reference evidence="16 17" key="1">
    <citation type="submission" date="2018-03" db="EMBL/GenBank/DDBJ databases">
        <title>Draft genome sequence of Rohu Carp (Labeo rohita).</title>
        <authorList>
            <person name="Das P."/>
            <person name="Kushwaha B."/>
            <person name="Joshi C.G."/>
            <person name="Kumar D."/>
            <person name="Nagpure N.S."/>
            <person name="Sahoo L."/>
            <person name="Das S.P."/>
            <person name="Bit A."/>
            <person name="Patnaik S."/>
            <person name="Meher P.K."/>
            <person name="Jayasankar P."/>
            <person name="Koringa P.G."/>
            <person name="Patel N.V."/>
            <person name="Hinsu A.T."/>
            <person name="Kumar R."/>
            <person name="Pandey M."/>
            <person name="Agarwal S."/>
            <person name="Srivastava S."/>
            <person name="Singh M."/>
            <person name="Iquebal M.A."/>
            <person name="Jaiswal S."/>
            <person name="Angadi U.B."/>
            <person name="Kumar N."/>
            <person name="Raza M."/>
            <person name="Shah T.M."/>
            <person name="Rai A."/>
            <person name="Jena J.K."/>
        </authorList>
    </citation>
    <scope>NUCLEOTIDE SEQUENCE [LARGE SCALE GENOMIC DNA]</scope>
    <source>
        <strain evidence="16">DASCIFA01</strain>
        <tissue evidence="16">Testis</tissue>
    </source>
</reference>
<feature type="disulfide bond" evidence="13">
    <location>
        <begin position="37"/>
        <end position="212"/>
    </location>
</feature>
<evidence type="ECO:0000256" key="1">
    <source>
        <dbReference type="ARBA" id="ARBA00004613"/>
    </source>
</evidence>
<accession>A0A498NJF7</accession>
<feature type="disulfide bond" evidence="13">
    <location>
        <begin position="214"/>
        <end position="262"/>
    </location>
</feature>
<dbReference type="SMART" id="SM00206">
    <property type="entry name" value="NTR"/>
    <property type="match status" value="1"/>
</dbReference>
<comment type="subcellular location">
    <subcellularLocation>
        <location evidence="1">Secreted</location>
    </subcellularLocation>
</comment>
<keyword evidence="8 12" id="KW-0862">Zinc</keyword>
<feature type="disulfide bond" evidence="13">
    <location>
        <begin position="219"/>
        <end position="224"/>
    </location>
</feature>
<sequence length="282" mass="31737">MSAAVTLALLFFLSVGLNEQVVEGCSCAPGHPQQLFCMSDIGTSNKQEFLLFYYHKDGRVVEEMPMVEPAERAPTVECPVKEETMAELTKKETMRESAEEESTAKLAVMRAEVTGEKIIHSDEHIPGMGKIQYEIQVIKVFKGFDKIKEIQHVYTNEMSSMCGIRLGSGQYLLSGSITPEGFFVSMCDYLELWDRLSLMQKNNLKYRYLMGCDCMISICTEKSCQLSTKNECMLTNWSSLWPFEGEEPVHESACIRHSDGSCGWYGETGKPSENDTMDVSDV</sequence>
<evidence type="ECO:0000256" key="5">
    <source>
        <dbReference type="ARBA" id="ARBA00022608"/>
    </source>
</evidence>
<feature type="binding site" evidence="12">
    <location>
        <position position="25"/>
    </location>
    <ligand>
        <name>Zn(2+)</name>
        <dbReference type="ChEBI" id="CHEBI:29105"/>
        <note>ligand shared with metalloproteinase partner</note>
    </ligand>
</feature>
<evidence type="ECO:0000256" key="9">
    <source>
        <dbReference type="ARBA" id="ARBA00023157"/>
    </source>
</evidence>
<dbReference type="GO" id="GO:0008191">
    <property type="term" value="F:metalloendopeptidase inhibitor activity"/>
    <property type="evidence" value="ECO:0007669"/>
    <property type="project" value="InterPro"/>
</dbReference>
<dbReference type="PROSITE" id="PS50189">
    <property type="entry name" value="NTR"/>
    <property type="match status" value="1"/>
</dbReference>
<feature type="domain" description="NTR" evidence="15">
    <location>
        <begin position="78"/>
        <end position="212"/>
    </location>
</feature>
<evidence type="ECO:0000256" key="10">
    <source>
        <dbReference type="ARBA" id="ARBA00023215"/>
    </source>
</evidence>
<evidence type="ECO:0000256" key="14">
    <source>
        <dbReference type="SAM" id="SignalP"/>
    </source>
</evidence>
<evidence type="ECO:0000256" key="11">
    <source>
        <dbReference type="ARBA" id="ARBA00030105"/>
    </source>
</evidence>
<feature type="chain" id="PRO_5019862116" description="Metalloproteinase inhibitor 4" evidence="14">
    <location>
        <begin position="25"/>
        <end position="282"/>
    </location>
</feature>
<evidence type="ECO:0000256" key="6">
    <source>
        <dbReference type="ARBA" id="ARBA00022690"/>
    </source>
</evidence>
<keyword evidence="9 13" id="KW-1015">Disulfide bond</keyword>
<evidence type="ECO:0000313" key="17">
    <source>
        <dbReference type="Proteomes" id="UP000290572"/>
    </source>
</evidence>
<dbReference type="GO" id="GO:0051045">
    <property type="term" value="P:negative regulation of membrane protein ectodomain proteolysis"/>
    <property type="evidence" value="ECO:0007669"/>
    <property type="project" value="TreeGrafter"/>
</dbReference>
<dbReference type="PANTHER" id="PTHR11844:SF26">
    <property type="entry name" value="METALLOPROTEINASE INHIBITOR 4"/>
    <property type="match status" value="1"/>
</dbReference>
<comment type="caution">
    <text evidence="16">The sequence shown here is derived from an EMBL/GenBank/DDBJ whole genome shotgun (WGS) entry which is preliminary data.</text>
</comment>
<feature type="disulfide bond" evidence="13">
    <location>
        <begin position="25"/>
        <end position="162"/>
    </location>
</feature>
<evidence type="ECO:0000256" key="3">
    <source>
        <dbReference type="ARBA" id="ARBA00013515"/>
    </source>
</evidence>
<organism evidence="16 17">
    <name type="scientific">Labeo rohita</name>
    <name type="common">Indian major carp</name>
    <name type="synonym">Cyprinus rohita</name>
    <dbReference type="NCBI Taxonomy" id="84645"/>
    <lineage>
        <taxon>Eukaryota</taxon>
        <taxon>Metazoa</taxon>
        <taxon>Chordata</taxon>
        <taxon>Craniata</taxon>
        <taxon>Vertebrata</taxon>
        <taxon>Euteleostomi</taxon>
        <taxon>Actinopterygii</taxon>
        <taxon>Neopterygii</taxon>
        <taxon>Teleostei</taxon>
        <taxon>Ostariophysi</taxon>
        <taxon>Cypriniformes</taxon>
        <taxon>Cyprinidae</taxon>
        <taxon>Labeoninae</taxon>
        <taxon>Labeonini</taxon>
        <taxon>Labeo</taxon>
    </lineage>
</organism>
<dbReference type="GO" id="GO:0046872">
    <property type="term" value="F:metal ion binding"/>
    <property type="evidence" value="ECO:0007669"/>
    <property type="project" value="UniProtKB-KW"/>
</dbReference>
<proteinExistence type="inferred from homology"/>
<feature type="disulfide bond" evidence="13">
    <location>
        <begin position="27"/>
        <end position="187"/>
    </location>
</feature>